<protein>
    <recommendedName>
        <fullName evidence="3">TTF-type domain-containing protein</fullName>
    </recommendedName>
</protein>
<proteinExistence type="predicted"/>
<dbReference type="PANTHER" id="PTHR45749:SF37">
    <property type="entry name" value="OS05G0311600 PROTEIN"/>
    <property type="match status" value="1"/>
</dbReference>
<keyword evidence="2" id="KW-1185">Reference proteome</keyword>
<dbReference type="Proteomes" id="UP001237642">
    <property type="component" value="Unassembled WGS sequence"/>
</dbReference>
<accession>A0AAD8J4M7</accession>
<name>A0AAD8J4M7_9APIA</name>
<reference evidence="1" key="2">
    <citation type="submission" date="2023-05" db="EMBL/GenBank/DDBJ databases">
        <authorList>
            <person name="Schelkunov M.I."/>
        </authorList>
    </citation>
    <scope>NUCLEOTIDE SEQUENCE</scope>
    <source>
        <strain evidence="1">Hsosn_3</strain>
        <tissue evidence="1">Leaf</tissue>
    </source>
</reference>
<evidence type="ECO:0000313" key="2">
    <source>
        <dbReference type="Proteomes" id="UP001237642"/>
    </source>
</evidence>
<evidence type="ECO:0000313" key="1">
    <source>
        <dbReference type="EMBL" id="KAK1397161.1"/>
    </source>
</evidence>
<dbReference type="EMBL" id="JAUIZM010000002">
    <property type="protein sequence ID" value="KAK1397161.1"/>
    <property type="molecule type" value="Genomic_DNA"/>
</dbReference>
<evidence type="ECO:0008006" key="3">
    <source>
        <dbReference type="Google" id="ProtNLM"/>
    </source>
</evidence>
<gene>
    <name evidence="1" type="ORF">POM88_007024</name>
</gene>
<comment type="caution">
    <text evidence="1">The sequence shown here is derived from an EMBL/GenBank/DDBJ whole genome shotgun (WGS) entry which is preliminary data.</text>
</comment>
<dbReference type="PANTHER" id="PTHR45749">
    <property type="match status" value="1"/>
</dbReference>
<organism evidence="1 2">
    <name type="scientific">Heracleum sosnowskyi</name>
    <dbReference type="NCBI Taxonomy" id="360622"/>
    <lineage>
        <taxon>Eukaryota</taxon>
        <taxon>Viridiplantae</taxon>
        <taxon>Streptophyta</taxon>
        <taxon>Embryophyta</taxon>
        <taxon>Tracheophyta</taxon>
        <taxon>Spermatophyta</taxon>
        <taxon>Magnoliopsida</taxon>
        <taxon>eudicotyledons</taxon>
        <taxon>Gunneridae</taxon>
        <taxon>Pentapetalae</taxon>
        <taxon>asterids</taxon>
        <taxon>campanulids</taxon>
        <taxon>Apiales</taxon>
        <taxon>Apiaceae</taxon>
        <taxon>Apioideae</taxon>
        <taxon>apioid superclade</taxon>
        <taxon>Tordylieae</taxon>
        <taxon>Tordyliinae</taxon>
        <taxon>Heracleum</taxon>
    </lineage>
</organism>
<sequence>MDNFVIWSTTDAPGNESRDVNIVESRGKRPRVQSNVPHDDIISDPALRKPINSYEQGIQDDVRRKYLLVGPFQPLTHTFPKTVCGVKERCFQTEWFKVREWLEYSVSQDAAFCFYCYLFGDIKRRDQVFINTGFRNWKKAI</sequence>
<reference evidence="1" key="1">
    <citation type="submission" date="2023-02" db="EMBL/GenBank/DDBJ databases">
        <title>Genome of toxic invasive species Heracleum sosnowskyi carries increased number of genes despite the absence of recent whole-genome duplications.</title>
        <authorList>
            <person name="Schelkunov M."/>
            <person name="Shtratnikova V."/>
            <person name="Makarenko M."/>
            <person name="Klepikova A."/>
            <person name="Omelchenko D."/>
            <person name="Novikova G."/>
            <person name="Obukhova E."/>
            <person name="Bogdanov V."/>
            <person name="Penin A."/>
            <person name="Logacheva M."/>
        </authorList>
    </citation>
    <scope>NUCLEOTIDE SEQUENCE</scope>
    <source>
        <strain evidence="1">Hsosn_3</strain>
        <tissue evidence="1">Leaf</tissue>
    </source>
</reference>
<dbReference type="AlphaFoldDB" id="A0AAD8J4M7"/>